<feature type="region of interest" description="Disordered" evidence="8">
    <location>
        <begin position="503"/>
        <end position="561"/>
    </location>
</feature>
<evidence type="ECO:0000256" key="1">
    <source>
        <dbReference type="ARBA" id="ARBA00022512"/>
    </source>
</evidence>
<dbReference type="InterPro" id="IPR013519">
    <property type="entry name" value="Int_alpha_beta-p"/>
</dbReference>
<evidence type="ECO:0000256" key="10">
    <source>
        <dbReference type="SAM" id="SignalP"/>
    </source>
</evidence>
<keyword evidence="5" id="KW-0378">Hydrolase</keyword>
<evidence type="ECO:0000256" key="8">
    <source>
        <dbReference type="SAM" id="MobiDB-lite"/>
    </source>
</evidence>
<keyword evidence="1" id="KW-0134">Cell wall</keyword>
<feature type="signal peptide" evidence="10">
    <location>
        <begin position="1"/>
        <end position="31"/>
    </location>
</feature>
<evidence type="ECO:0000256" key="6">
    <source>
        <dbReference type="ARBA" id="ARBA00023088"/>
    </source>
</evidence>
<evidence type="ECO:0000256" key="9">
    <source>
        <dbReference type="SAM" id="Phobius"/>
    </source>
</evidence>
<keyword evidence="13" id="KW-1185">Reference proteome</keyword>
<organism evidence="12 13">
    <name type="scientific">Leucobacter muris</name>
    <dbReference type="NCBI Taxonomy" id="1935379"/>
    <lineage>
        <taxon>Bacteria</taxon>
        <taxon>Bacillati</taxon>
        <taxon>Actinomycetota</taxon>
        <taxon>Actinomycetes</taxon>
        <taxon>Micrococcales</taxon>
        <taxon>Microbacteriaceae</taxon>
        <taxon>Leucobacter</taxon>
    </lineage>
</organism>
<feature type="compositionally biased region" description="Pro residues" evidence="8">
    <location>
        <begin position="504"/>
        <end position="540"/>
    </location>
</feature>
<evidence type="ECO:0000256" key="4">
    <source>
        <dbReference type="ARBA" id="ARBA00022737"/>
    </source>
</evidence>
<dbReference type="Pfam" id="PF01839">
    <property type="entry name" value="FG-GAP"/>
    <property type="match status" value="1"/>
</dbReference>
<keyword evidence="6" id="KW-0572">Peptidoglycan-anchor</keyword>
<accession>A0ABX5QEA9</accession>
<keyword evidence="7" id="KW-0325">Glycoprotein</keyword>
<dbReference type="Proteomes" id="UP000285768">
    <property type="component" value="Chromosome"/>
</dbReference>
<dbReference type="Gene3D" id="2.130.10.130">
    <property type="entry name" value="Integrin alpha, N-terminal"/>
    <property type="match status" value="2"/>
</dbReference>
<dbReference type="SMART" id="SM00191">
    <property type="entry name" value="Int_alpha"/>
    <property type="match status" value="4"/>
</dbReference>
<dbReference type="SUPFAM" id="SSF69318">
    <property type="entry name" value="Integrin alpha N-terminal domain"/>
    <property type="match status" value="1"/>
</dbReference>
<evidence type="ECO:0000259" key="11">
    <source>
        <dbReference type="PROSITE" id="PS50847"/>
    </source>
</evidence>
<keyword evidence="4" id="KW-0677">Repeat</keyword>
<evidence type="ECO:0000256" key="7">
    <source>
        <dbReference type="ARBA" id="ARBA00023180"/>
    </source>
</evidence>
<keyword evidence="9" id="KW-0472">Membrane</keyword>
<dbReference type="PANTHER" id="PTHR23221">
    <property type="entry name" value="GLYCOSYLPHOSPHATIDYLINOSITOL PHOSPHOLIPASE D"/>
    <property type="match status" value="1"/>
</dbReference>
<dbReference type="InterPro" id="IPR013517">
    <property type="entry name" value="FG-GAP"/>
</dbReference>
<keyword evidence="2" id="KW-0964">Secreted</keyword>
<dbReference type="PANTHER" id="PTHR23221:SF7">
    <property type="entry name" value="PHOSPHATIDYLINOSITOL-GLYCAN-SPECIFIC PHOSPHOLIPASE D"/>
    <property type="match status" value="1"/>
</dbReference>
<dbReference type="EMBL" id="CP035037">
    <property type="protein sequence ID" value="QAB17289.1"/>
    <property type="molecule type" value="Genomic_DNA"/>
</dbReference>
<dbReference type="InterPro" id="IPR019931">
    <property type="entry name" value="LPXTG_anchor"/>
</dbReference>
<protein>
    <recommendedName>
        <fullName evidence="11">Gram-positive cocci surface proteins LPxTG domain-containing protein</fullName>
    </recommendedName>
</protein>
<proteinExistence type="predicted"/>
<feature type="chain" id="PRO_5046012060" description="Gram-positive cocci surface proteins LPxTG domain-containing protein" evidence="10">
    <location>
        <begin position="32"/>
        <end position="592"/>
    </location>
</feature>
<keyword evidence="9" id="KW-0812">Transmembrane</keyword>
<evidence type="ECO:0000256" key="5">
    <source>
        <dbReference type="ARBA" id="ARBA00022801"/>
    </source>
</evidence>
<dbReference type="RefSeq" id="WP_128386485.1">
    <property type="nucleotide sequence ID" value="NZ_CP035037.1"/>
</dbReference>
<feature type="transmembrane region" description="Helical" evidence="9">
    <location>
        <begin position="566"/>
        <end position="585"/>
    </location>
</feature>
<feature type="domain" description="Gram-positive cocci surface proteins LPxTG" evidence="11">
    <location>
        <begin position="557"/>
        <end position="592"/>
    </location>
</feature>
<sequence length="592" mass="58216">MSPLPPRPAALGAAVALAAATVLLTASPALAATITDDASLAGVPGSSLGATASQTKCDVDGDGRLDLAVGMYMTMMSGGATNEEGAYVLMGAGDGVSSGDLASLNPVKIMDPSDLGWYNGGVDVRCAGDVNGDGRDDLVLVAQGSAAYVVYGDADFATLGDIDLVTDLGTRVHKLSGAITRANGVGDIDGDGRDEIAVNQIGAPVVIVDAEVLTAPDTAVATMPGTRISGTGIDIVSMAGVGDVNGDGRDDLAVGSASYTGPAATSPYTGAVWVLTDLSADVALGTDPVPGFRIDGPTRGYDLLGTSVVGLGDIDGFDDLMIGGESDSPRSGSAVVVLGGANGANVATDPLATTGFAVHTAGDPTAQRGWWLNGIAAEDHFGHAVGAVRMSGWSMLLAGGMDGSVDPAQPGAGYVLALDSRYLVGGQTPVSPTGVFEVSSLVGAEVAGANLILGAEAGQHLARSFADLTADPAGSQVRFAAGATALFSPGTAPAVRVITMNAPAPAPAPGPNPGPGPEPVPTPTPTPTPTPSPAPVPNQTPPAGSEAAAVDPGAKGLSRTGAADPAWGLAAAGAAIVLGSGLVLARRLRRRA</sequence>
<reference evidence="12 13" key="1">
    <citation type="submission" date="2019-01" db="EMBL/GenBank/DDBJ databases">
        <title>Leucobacter muris sp. nov. isolated from the nose of a laboratory mouse.</title>
        <authorList>
            <person name="Benga L."/>
            <person name="Sproeer C."/>
            <person name="Schumann P."/>
            <person name="Verbarg S."/>
            <person name="Bunk B."/>
            <person name="Engelhardt E."/>
            <person name="Benten P.M."/>
            <person name="Sager M."/>
        </authorList>
    </citation>
    <scope>NUCLEOTIDE SEQUENCE [LARGE SCALE GENOMIC DNA]</scope>
    <source>
        <strain evidence="12 13">DSM 101948</strain>
    </source>
</reference>
<dbReference type="InterPro" id="IPR028994">
    <property type="entry name" value="Integrin_alpha_N"/>
</dbReference>
<keyword evidence="3 10" id="KW-0732">Signal</keyword>
<evidence type="ECO:0000256" key="2">
    <source>
        <dbReference type="ARBA" id="ARBA00022525"/>
    </source>
</evidence>
<evidence type="ECO:0000313" key="13">
    <source>
        <dbReference type="Proteomes" id="UP000285768"/>
    </source>
</evidence>
<evidence type="ECO:0000256" key="3">
    <source>
        <dbReference type="ARBA" id="ARBA00022729"/>
    </source>
</evidence>
<keyword evidence="9" id="KW-1133">Transmembrane helix</keyword>
<dbReference type="PROSITE" id="PS50847">
    <property type="entry name" value="GRAM_POS_ANCHORING"/>
    <property type="match status" value="1"/>
</dbReference>
<name>A0ABX5QEA9_9MICO</name>
<evidence type="ECO:0000313" key="12">
    <source>
        <dbReference type="EMBL" id="QAB17289.1"/>
    </source>
</evidence>
<gene>
    <name evidence="12" type="ORF">Leucomu_04530</name>
</gene>